<dbReference type="eggNOG" id="COG3737">
    <property type="taxonomic scope" value="Bacteria"/>
</dbReference>
<dbReference type="InterPro" id="IPR036748">
    <property type="entry name" value="MTH938-like_sf"/>
</dbReference>
<dbReference type="OrthoDB" id="7351393at2"/>
<dbReference type="EMBL" id="CP002382">
    <property type="protein sequence ID" value="AEP09170.1"/>
    <property type="molecule type" value="Genomic_DNA"/>
</dbReference>
<dbReference type="PANTHER" id="PTHR21192:SF2">
    <property type="entry name" value="NADH DEHYDROGENASE [UBIQUINONE] 1 ALPHA SUBCOMPLEX ASSEMBLY FACTOR 3"/>
    <property type="match status" value="1"/>
</dbReference>
<sequence length="124" mass="13179">MDVTPLVPSGAQIIQAYADGTFRVSGVVHDGAVMVFPDKTVSWTVSVNADVGVDDFAPLLDRAGEFDVVLLGLGATVTNPPFELRRALKERGLSVDFMDTGAACRTYNVLMAEGRRVVAALLPV</sequence>
<dbReference type="KEGG" id="mai:MICA_837"/>
<dbReference type="Proteomes" id="UP000009286">
    <property type="component" value="Chromosome"/>
</dbReference>
<dbReference type="HOGENOM" id="CLU_074390_2_1_5"/>
<dbReference type="Pfam" id="PF04430">
    <property type="entry name" value="DUF498"/>
    <property type="match status" value="1"/>
</dbReference>
<dbReference type="RefSeq" id="WP_014102393.1">
    <property type="nucleotide sequence ID" value="NC_016026.1"/>
</dbReference>
<reference evidence="1 2" key="1">
    <citation type="journal article" date="2011" name="BMC Genomics">
        <title>Genomic insights into an obligate epibiotic bacterial predator: Micavibrio aeruginosavorus ARL-13.</title>
        <authorList>
            <person name="Wang Z."/>
            <person name="Kadouri D."/>
            <person name="Wu M."/>
        </authorList>
    </citation>
    <scope>NUCLEOTIDE SEQUENCE [LARGE SCALE GENOMIC DNA]</scope>
    <source>
        <strain evidence="1 2">ARL-13</strain>
    </source>
</reference>
<dbReference type="STRING" id="856793.MICA_837"/>
<name>G2KRC3_MICAA</name>
<dbReference type="PANTHER" id="PTHR21192">
    <property type="entry name" value="NUCLEAR PROTEIN E3-3"/>
    <property type="match status" value="1"/>
</dbReference>
<accession>G2KRC3</accession>
<evidence type="ECO:0000313" key="1">
    <source>
        <dbReference type="EMBL" id="AEP09170.1"/>
    </source>
</evidence>
<organism evidence="1 2">
    <name type="scientific">Micavibrio aeruginosavorus (strain ARL-13)</name>
    <dbReference type="NCBI Taxonomy" id="856793"/>
    <lineage>
        <taxon>Bacteria</taxon>
        <taxon>Pseudomonadati</taxon>
        <taxon>Bdellovibrionota</taxon>
        <taxon>Bdellovibrionia</taxon>
        <taxon>Bdellovibrionales</taxon>
        <taxon>Pseudobdellovibrionaceae</taxon>
        <taxon>Micavibrio</taxon>
    </lineage>
</organism>
<dbReference type="SUPFAM" id="SSF64076">
    <property type="entry name" value="MTH938-like"/>
    <property type="match status" value="1"/>
</dbReference>
<dbReference type="InterPro" id="IPR007523">
    <property type="entry name" value="NDUFAF3/AAMDC"/>
</dbReference>
<dbReference type="CDD" id="cd00248">
    <property type="entry name" value="Mth938-like"/>
    <property type="match status" value="1"/>
</dbReference>
<evidence type="ECO:0000313" key="2">
    <source>
        <dbReference type="Proteomes" id="UP000009286"/>
    </source>
</evidence>
<dbReference type="Gene3D" id="3.40.1230.10">
    <property type="entry name" value="MTH938-like"/>
    <property type="match status" value="1"/>
</dbReference>
<protein>
    <recommendedName>
        <fullName evidence="3">Mth938-like domain-containing protein</fullName>
    </recommendedName>
</protein>
<dbReference type="AlphaFoldDB" id="G2KRC3"/>
<keyword evidence="2" id="KW-1185">Reference proteome</keyword>
<evidence type="ECO:0008006" key="3">
    <source>
        <dbReference type="Google" id="ProtNLM"/>
    </source>
</evidence>
<gene>
    <name evidence="1" type="ordered locus">MICA_837</name>
</gene>
<proteinExistence type="predicted"/>